<evidence type="ECO:0000259" key="3">
    <source>
        <dbReference type="Pfam" id="PF01625"/>
    </source>
</evidence>
<dbReference type="InterPro" id="IPR002569">
    <property type="entry name" value="Met_Sox_Rdtase_MsrA_dom"/>
</dbReference>
<dbReference type="InterPro" id="IPR036509">
    <property type="entry name" value="Met_Sox_Rdtase_MsrA_sf"/>
</dbReference>
<evidence type="ECO:0000256" key="1">
    <source>
        <dbReference type="ARBA" id="ARBA00012502"/>
    </source>
</evidence>
<organism evidence="4">
    <name type="scientific">marine sediment metagenome</name>
    <dbReference type="NCBI Taxonomy" id="412755"/>
    <lineage>
        <taxon>unclassified sequences</taxon>
        <taxon>metagenomes</taxon>
        <taxon>ecological metagenomes</taxon>
    </lineage>
</organism>
<gene>
    <name evidence="4" type="ORF">S03H2_44307</name>
</gene>
<sequence>MELPFEKLDGVVDVKAGYTGGHKKDPTYEEVCSGKTGHYEAVQVIYDSSKISYQKLLEVYWQQIDPTDTDGQFVDRGSQYKTAIFFHNDEQRKSAEESKRELENTGIYNKPIVTEIIAFSHFYEAEDYHQDYYKKCPLRYNKYKSGSGRDHYLKTVWKDKDDLEK</sequence>
<dbReference type="GO" id="GO:0008113">
    <property type="term" value="F:peptide-methionine (S)-S-oxide reductase activity"/>
    <property type="evidence" value="ECO:0007669"/>
    <property type="project" value="UniProtKB-EC"/>
</dbReference>
<name>X1K1E9_9ZZZZ</name>
<dbReference type="Pfam" id="PF01625">
    <property type="entry name" value="PMSR"/>
    <property type="match status" value="1"/>
</dbReference>
<dbReference type="PANTHER" id="PTHR43774:SF1">
    <property type="entry name" value="PEPTIDE METHIONINE SULFOXIDE REDUCTASE MSRA 2"/>
    <property type="match status" value="1"/>
</dbReference>
<feature type="domain" description="Peptide methionine sulphoxide reductase MsrA" evidence="3">
    <location>
        <begin position="1"/>
        <end position="141"/>
    </location>
</feature>
<dbReference type="NCBIfam" id="TIGR00401">
    <property type="entry name" value="msrA"/>
    <property type="match status" value="1"/>
</dbReference>
<evidence type="ECO:0000313" key="4">
    <source>
        <dbReference type="EMBL" id="GAH75918.1"/>
    </source>
</evidence>
<evidence type="ECO:0000256" key="2">
    <source>
        <dbReference type="ARBA" id="ARBA00023002"/>
    </source>
</evidence>
<keyword evidence="2" id="KW-0560">Oxidoreductase</keyword>
<dbReference type="Gene3D" id="3.30.1060.10">
    <property type="entry name" value="Peptide methionine sulphoxide reductase MsrA"/>
    <property type="match status" value="1"/>
</dbReference>
<comment type="caution">
    <text evidence="4">The sequence shown here is derived from an EMBL/GenBank/DDBJ whole genome shotgun (WGS) entry which is preliminary data.</text>
</comment>
<accession>X1K1E9</accession>
<proteinExistence type="inferred from homology"/>
<dbReference type="HAMAP" id="MF_01401">
    <property type="entry name" value="MsrA"/>
    <property type="match status" value="1"/>
</dbReference>
<reference evidence="4" key="1">
    <citation type="journal article" date="2014" name="Front. Microbiol.">
        <title>High frequency of phylogenetically diverse reductive dehalogenase-homologous genes in deep subseafloor sedimentary metagenomes.</title>
        <authorList>
            <person name="Kawai M."/>
            <person name="Futagami T."/>
            <person name="Toyoda A."/>
            <person name="Takaki Y."/>
            <person name="Nishi S."/>
            <person name="Hori S."/>
            <person name="Arai W."/>
            <person name="Tsubouchi T."/>
            <person name="Morono Y."/>
            <person name="Uchiyama I."/>
            <person name="Ito T."/>
            <person name="Fujiyama A."/>
            <person name="Inagaki F."/>
            <person name="Takami H."/>
        </authorList>
    </citation>
    <scope>NUCLEOTIDE SEQUENCE</scope>
    <source>
        <strain evidence="4">Expedition CK06-06</strain>
    </source>
</reference>
<dbReference type="PANTHER" id="PTHR43774">
    <property type="entry name" value="PEPTIDE METHIONINE SULFOXIDE REDUCTASE"/>
    <property type="match status" value="1"/>
</dbReference>
<dbReference type="EC" id="1.8.4.11" evidence="1"/>
<dbReference type="AlphaFoldDB" id="X1K1E9"/>
<dbReference type="SUPFAM" id="SSF55068">
    <property type="entry name" value="Peptide methionine sulfoxide reductase"/>
    <property type="match status" value="1"/>
</dbReference>
<dbReference type="EMBL" id="BARU01027698">
    <property type="protein sequence ID" value="GAH75918.1"/>
    <property type="molecule type" value="Genomic_DNA"/>
</dbReference>
<protein>
    <recommendedName>
        <fullName evidence="1">peptide-methionine (S)-S-oxide reductase</fullName>
        <ecNumber evidence="1">1.8.4.11</ecNumber>
    </recommendedName>
</protein>